<dbReference type="Proteomes" id="UP000807306">
    <property type="component" value="Unassembled WGS sequence"/>
</dbReference>
<dbReference type="PANTHER" id="PTHR31005">
    <property type="entry name" value="DUF4139 DOMAIN-CONTAINING PROTEIN"/>
    <property type="match status" value="1"/>
</dbReference>
<reference evidence="4" key="1">
    <citation type="submission" date="2020-11" db="EMBL/GenBank/DDBJ databases">
        <authorList>
            <consortium name="DOE Joint Genome Institute"/>
            <person name="Ahrendt S."/>
            <person name="Riley R."/>
            <person name="Andreopoulos W."/>
            <person name="Labutti K."/>
            <person name="Pangilinan J."/>
            <person name="Ruiz-Duenas F.J."/>
            <person name="Barrasa J.M."/>
            <person name="Sanchez-Garcia M."/>
            <person name="Camarero S."/>
            <person name="Miyauchi S."/>
            <person name="Serrano A."/>
            <person name="Linde D."/>
            <person name="Babiker R."/>
            <person name="Drula E."/>
            <person name="Ayuso-Fernandez I."/>
            <person name="Pacheco R."/>
            <person name="Padilla G."/>
            <person name="Ferreira P."/>
            <person name="Barriuso J."/>
            <person name="Kellner H."/>
            <person name="Castanera R."/>
            <person name="Alfaro M."/>
            <person name="Ramirez L."/>
            <person name="Pisabarro A.G."/>
            <person name="Kuo A."/>
            <person name="Tritt A."/>
            <person name="Lipzen A."/>
            <person name="He G."/>
            <person name="Yan M."/>
            <person name="Ng V."/>
            <person name="Cullen D."/>
            <person name="Martin F."/>
            <person name="Rosso M.-N."/>
            <person name="Henrissat B."/>
            <person name="Hibbett D."/>
            <person name="Martinez A.T."/>
            <person name="Grigoriev I.V."/>
        </authorList>
    </citation>
    <scope>NUCLEOTIDE SEQUENCE</scope>
    <source>
        <strain evidence="4">CBS 506.95</strain>
    </source>
</reference>
<dbReference type="PANTHER" id="PTHR31005:SF8">
    <property type="entry name" value="DUF4139 DOMAIN-CONTAINING PROTEIN"/>
    <property type="match status" value="1"/>
</dbReference>
<dbReference type="InterPro" id="IPR025554">
    <property type="entry name" value="DUF4140"/>
</dbReference>
<dbReference type="NCBIfam" id="TIGR02231">
    <property type="entry name" value="mucoidy inhibitor MuiA family protein"/>
    <property type="match status" value="2"/>
</dbReference>
<sequence length="675" mass="74186">MTASFSLKASDHPIKSVTVFKSSKAEVVRTFELDLQQGQNKIEIKGLPGSIDTHSVRVSGLGDARLFDVVCAVKPDKTEDYAPESSLEVIRTLQAKRQRLETEKSIREQQSELLVQYAQTLTGEHVNPTDMGQFLENFLAQEHQKLEAITQLQEQIIQLDRQITAETDKRSAKQGVASAFVEIVLVADEESIVNLKLTYIVSNVHWTPTYELHATTENGKPSSAVNFHYRARVTQSTGEDWNNTTLTLSTITSDTFIKRIPKLRTIQLREGPLFPPTKGGFLKFPNTNANLFNNKQAAHFNSVPLPPPNPFTTSSTGGGLFGGQAQPGGAAIFGNAMPQPPQMQHQQLQQHYQQQQPQQFQQQQQQQLQHGAISFGALGQQQQAPAGATSFGQAQAPAPTLFGFQGSSSTVPAVPLPEDDFEEISGPEPIAEPATVISETPIAVSFSVQGESTIPSDGIDHQVSVAVLSFTAKISYITIPRVDPRAFLQCEVKNTSEYRLLPGPVTVIFDDSYVSKTAIHDVNTGDNFECTLGDDPSTKITYVRTHKTAKSTGGAYSEVTNTTTYTTKISVHNKHQFDIADLTVRDVIPTCEDKRAKIVLKKPVELADTKDGEMADLKNDGLKVGWESLVDGKGGEKEGKYEWKWKVGKGAKIHLESEWEVKVPGEVAWVEAYTL</sequence>
<feature type="compositionally biased region" description="Gly residues" evidence="1">
    <location>
        <begin position="316"/>
        <end position="326"/>
    </location>
</feature>
<feature type="region of interest" description="Disordered" evidence="1">
    <location>
        <begin position="307"/>
        <end position="367"/>
    </location>
</feature>
<name>A0A9P6EAI3_9AGAR</name>
<dbReference type="InterPro" id="IPR037291">
    <property type="entry name" value="DUF4139"/>
</dbReference>
<organism evidence="4 5">
    <name type="scientific">Crepidotus variabilis</name>
    <dbReference type="NCBI Taxonomy" id="179855"/>
    <lineage>
        <taxon>Eukaryota</taxon>
        <taxon>Fungi</taxon>
        <taxon>Dikarya</taxon>
        <taxon>Basidiomycota</taxon>
        <taxon>Agaricomycotina</taxon>
        <taxon>Agaricomycetes</taxon>
        <taxon>Agaricomycetidae</taxon>
        <taxon>Agaricales</taxon>
        <taxon>Agaricineae</taxon>
        <taxon>Crepidotaceae</taxon>
        <taxon>Crepidotus</taxon>
    </lineage>
</organism>
<feature type="domain" description="DUF4139" evidence="2">
    <location>
        <begin position="195"/>
        <end position="664"/>
    </location>
</feature>
<dbReference type="Pfam" id="PF13598">
    <property type="entry name" value="DUF4139"/>
    <property type="match status" value="1"/>
</dbReference>
<keyword evidence="5" id="KW-1185">Reference proteome</keyword>
<dbReference type="AlphaFoldDB" id="A0A9P6EAI3"/>
<evidence type="ECO:0000259" key="2">
    <source>
        <dbReference type="Pfam" id="PF13598"/>
    </source>
</evidence>
<evidence type="ECO:0008006" key="6">
    <source>
        <dbReference type="Google" id="ProtNLM"/>
    </source>
</evidence>
<feature type="compositionally biased region" description="Low complexity" evidence="1">
    <location>
        <begin position="342"/>
        <end position="367"/>
    </location>
</feature>
<gene>
    <name evidence="4" type="ORF">CPB83DRAFT_858888</name>
</gene>
<comment type="caution">
    <text evidence="4">The sequence shown here is derived from an EMBL/GenBank/DDBJ whole genome shotgun (WGS) entry which is preliminary data.</text>
</comment>
<dbReference type="EMBL" id="MU157879">
    <property type="protein sequence ID" value="KAF9525788.1"/>
    <property type="molecule type" value="Genomic_DNA"/>
</dbReference>
<evidence type="ECO:0000313" key="5">
    <source>
        <dbReference type="Proteomes" id="UP000807306"/>
    </source>
</evidence>
<dbReference type="Pfam" id="PF13600">
    <property type="entry name" value="DUF4140"/>
    <property type="match status" value="1"/>
</dbReference>
<dbReference type="OrthoDB" id="10068793at2759"/>
<proteinExistence type="predicted"/>
<evidence type="ECO:0000313" key="4">
    <source>
        <dbReference type="EMBL" id="KAF9525788.1"/>
    </source>
</evidence>
<evidence type="ECO:0000256" key="1">
    <source>
        <dbReference type="SAM" id="MobiDB-lite"/>
    </source>
</evidence>
<feature type="domain" description="DUF4140" evidence="3">
    <location>
        <begin position="17"/>
        <end position="114"/>
    </location>
</feature>
<dbReference type="InterPro" id="IPR011935">
    <property type="entry name" value="CHP02231"/>
</dbReference>
<accession>A0A9P6EAI3</accession>
<protein>
    <recommendedName>
        <fullName evidence="6">Protein F37C4.5</fullName>
    </recommendedName>
</protein>
<evidence type="ECO:0000259" key="3">
    <source>
        <dbReference type="Pfam" id="PF13600"/>
    </source>
</evidence>